<evidence type="ECO:0000256" key="1">
    <source>
        <dbReference type="SAM" id="MobiDB-lite"/>
    </source>
</evidence>
<dbReference type="InterPro" id="IPR028322">
    <property type="entry name" value="PNRC-like_rgn"/>
</dbReference>
<organism evidence="2 3">
    <name type="scientific">Platanthera zijinensis</name>
    <dbReference type="NCBI Taxonomy" id="2320716"/>
    <lineage>
        <taxon>Eukaryota</taxon>
        <taxon>Viridiplantae</taxon>
        <taxon>Streptophyta</taxon>
        <taxon>Embryophyta</taxon>
        <taxon>Tracheophyta</taxon>
        <taxon>Spermatophyta</taxon>
        <taxon>Magnoliopsida</taxon>
        <taxon>Liliopsida</taxon>
        <taxon>Asparagales</taxon>
        <taxon>Orchidaceae</taxon>
        <taxon>Orchidoideae</taxon>
        <taxon>Orchideae</taxon>
        <taxon>Orchidinae</taxon>
        <taxon>Platanthera</taxon>
    </lineage>
</organism>
<dbReference type="Proteomes" id="UP001418222">
    <property type="component" value="Unassembled WGS sequence"/>
</dbReference>
<dbReference type="Pfam" id="PF15365">
    <property type="entry name" value="PNRC"/>
    <property type="match status" value="1"/>
</dbReference>
<accession>A0AAP0BZE7</accession>
<feature type="region of interest" description="Disordered" evidence="1">
    <location>
        <begin position="1"/>
        <end position="20"/>
    </location>
</feature>
<dbReference type="AlphaFoldDB" id="A0AAP0BZE7"/>
<proteinExistence type="predicted"/>
<reference evidence="2 3" key="1">
    <citation type="journal article" date="2022" name="Nat. Plants">
        <title>Genomes of leafy and leafless Platanthera orchids illuminate the evolution of mycoheterotrophy.</title>
        <authorList>
            <person name="Li M.H."/>
            <person name="Liu K.W."/>
            <person name="Li Z."/>
            <person name="Lu H.C."/>
            <person name="Ye Q.L."/>
            <person name="Zhang D."/>
            <person name="Wang J.Y."/>
            <person name="Li Y.F."/>
            <person name="Zhong Z.M."/>
            <person name="Liu X."/>
            <person name="Yu X."/>
            <person name="Liu D.K."/>
            <person name="Tu X.D."/>
            <person name="Liu B."/>
            <person name="Hao Y."/>
            <person name="Liao X.Y."/>
            <person name="Jiang Y.T."/>
            <person name="Sun W.H."/>
            <person name="Chen J."/>
            <person name="Chen Y.Q."/>
            <person name="Ai Y."/>
            <person name="Zhai J.W."/>
            <person name="Wu S.S."/>
            <person name="Zhou Z."/>
            <person name="Hsiao Y.Y."/>
            <person name="Wu W.L."/>
            <person name="Chen Y.Y."/>
            <person name="Lin Y.F."/>
            <person name="Hsu J.L."/>
            <person name="Li C.Y."/>
            <person name="Wang Z.W."/>
            <person name="Zhao X."/>
            <person name="Zhong W.Y."/>
            <person name="Ma X.K."/>
            <person name="Ma L."/>
            <person name="Huang J."/>
            <person name="Chen G.Z."/>
            <person name="Huang M.Z."/>
            <person name="Huang L."/>
            <person name="Peng D.H."/>
            <person name="Luo Y.B."/>
            <person name="Zou S.Q."/>
            <person name="Chen S.P."/>
            <person name="Lan S."/>
            <person name="Tsai W.C."/>
            <person name="Van de Peer Y."/>
            <person name="Liu Z.J."/>
        </authorList>
    </citation>
    <scope>NUCLEOTIDE SEQUENCE [LARGE SCALE GENOMIC DNA]</scope>
    <source>
        <strain evidence="2">Lor287</strain>
    </source>
</reference>
<evidence type="ECO:0000313" key="2">
    <source>
        <dbReference type="EMBL" id="KAK8954841.1"/>
    </source>
</evidence>
<dbReference type="PANTHER" id="PTHR33670">
    <property type="entry name" value="SPLICING FACTOR, PROLINE- AND GLUTAMINE-RICH-LIKE"/>
    <property type="match status" value="1"/>
</dbReference>
<keyword evidence="3" id="KW-1185">Reference proteome</keyword>
<name>A0AAP0BZE7_9ASPA</name>
<evidence type="ECO:0000313" key="3">
    <source>
        <dbReference type="Proteomes" id="UP001418222"/>
    </source>
</evidence>
<comment type="caution">
    <text evidence="2">The sequence shown here is derived from an EMBL/GenBank/DDBJ whole genome shotgun (WGS) entry which is preliminary data.</text>
</comment>
<sequence length="166" mass="17953">MSAAILRLPTKPNTMPRRGNQCRSQPFQGFQFPSKEKTAVRINDGPRIRRKLDSPIMAAVQNRSKESISQSRVLVMEEVKILKRGVAMPPLSSLSSVICRMENIPMSLTDLLGPEPNTLPKTSASAFAGSAFITSPSPSSLPVPFFLKKAVSTGDDVAPGSLMSLL</sequence>
<dbReference type="PANTHER" id="PTHR33670:SF15">
    <property type="entry name" value="OS02G0797600 PROTEIN"/>
    <property type="match status" value="1"/>
</dbReference>
<dbReference type="GO" id="GO:0016071">
    <property type="term" value="P:mRNA metabolic process"/>
    <property type="evidence" value="ECO:0007669"/>
    <property type="project" value="UniProtKB-ARBA"/>
</dbReference>
<gene>
    <name evidence="2" type="ORF">KSP39_PZI002360</name>
</gene>
<protein>
    <submittedName>
        <fullName evidence="2">Uncharacterized protein</fullName>
    </submittedName>
</protein>
<dbReference type="EMBL" id="JBBWWQ010000002">
    <property type="protein sequence ID" value="KAK8954841.1"/>
    <property type="molecule type" value="Genomic_DNA"/>
</dbReference>